<keyword evidence="3" id="KW-0808">Transferase</keyword>
<feature type="compositionally biased region" description="Low complexity" evidence="9">
    <location>
        <begin position="79"/>
        <end position="92"/>
    </location>
</feature>
<dbReference type="InterPro" id="IPR050494">
    <property type="entry name" value="Ser_Thr_dual-spec_kinase"/>
</dbReference>
<keyword evidence="2" id="KW-0723">Serine/threonine-protein kinase</keyword>
<evidence type="ECO:0000256" key="9">
    <source>
        <dbReference type="SAM" id="MobiDB-lite"/>
    </source>
</evidence>
<dbReference type="SMART" id="SM00220">
    <property type="entry name" value="S_TKc"/>
    <property type="match status" value="1"/>
</dbReference>
<protein>
    <recommendedName>
        <fullName evidence="1">non-specific serine/threonine protein kinase</fullName>
        <ecNumber evidence="1">2.7.11.1</ecNumber>
    </recommendedName>
</protein>
<evidence type="ECO:0000259" key="10">
    <source>
        <dbReference type="PROSITE" id="PS50011"/>
    </source>
</evidence>
<evidence type="ECO:0000313" key="11">
    <source>
        <dbReference type="EMBL" id="OQO10744.1"/>
    </source>
</evidence>
<feature type="compositionally biased region" description="Basic residues" evidence="9">
    <location>
        <begin position="182"/>
        <end position="192"/>
    </location>
</feature>
<dbReference type="InParanoid" id="A0A1V8THI7"/>
<organism evidence="11 12">
    <name type="scientific">Cryoendolithus antarcticus</name>
    <dbReference type="NCBI Taxonomy" id="1507870"/>
    <lineage>
        <taxon>Eukaryota</taxon>
        <taxon>Fungi</taxon>
        <taxon>Dikarya</taxon>
        <taxon>Ascomycota</taxon>
        <taxon>Pezizomycotina</taxon>
        <taxon>Dothideomycetes</taxon>
        <taxon>Dothideomycetidae</taxon>
        <taxon>Cladosporiales</taxon>
        <taxon>Cladosporiaceae</taxon>
        <taxon>Cryoendolithus</taxon>
    </lineage>
</organism>
<dbReference type="SUPFAM" id="SSF56112">
    <property type="entry name" value="Protein kinase-like (PK-like)"/>
    <property type="match status" value="1"/>
</dbReference>
<dbReference type="Gene3D" id="1.10.510.10">
    <property type="entry name" value="Transferase(Phosphotransferase) domain 1"/>
    <property type="match status" value="1"/>
</dbReference>
<keyword evidence="5" id="KW-0418">Kinase</keyword>
<feature type="domain" description="Protein kinase" evidence="10">
    <location>
        <begin position="473"/>
        <end position="794"/>
    </location>
</feature>
<feature type="compositionally biased region" description="Basic and acidic residues" evidence="9">
    <location>
        <begin position="120"/>
        <end position="155"/>
    </location>
</feature>
<evidence type="ECO:0000256" key="1">
    <source>
        <dbReference type="ARBA" id="ARBA00012513"/>
    </source>
</evidence>
<dbReference type="Pfam" id="PF00069">
    <property type="entry name" value="Pkinase"/>
    <property type="match status" value="1"/>
</dbReference>
<comment type="caution">
    <text evidence="11">The sequence shown here is derived from an EMBL/GenBank/DDBJ whole genome shotgun (WGS) entry which is preliminary data.</text>
</comment>
<dbReference type="EMBL" id="NAJO01000008">
    <property type="protein sequence ID" value="OQO10744.1"/>
    <property type="molecule type" value="Genomic_DNA"/>
</dbReference>
<gene>
    <name evidence="11" type="ORF">B0A48_04044</name>
</gene>
<dbReference type="CDD" id="cd14135">
    <property type="entry name" value="STKc_PRP4"/>
    <property type="match status" value="1"/>
</dbReference>
<evidence type="ECO:0000256" key="4">
    <source>
        <dbReference type="ARBA" id="ARBA00022741"/>
    </source>
</evidence>
<dbReference type="InterPro" id="IPR011009">
    <property type="entry name" value="Kinase-like_dom_sf"/>
</dbReference>
<comment type="similarity">
    <text evidence="7">Belongs to the protein kinase superfamily. CMGC Ser/Thr protein kinase family.</text>
</comment>
<evidence type="ECO:0000256" key="5">
    <source>
        <dbReference type="ARBA" id="ARBA00022777"/>
    </source>
</evidence>
<sequence>MGPVAASPSEGEINSGDEEKATKPSTHSARHGVVNNSIRLPSGASSRAPQTDTAQDAMAISPYREGRSRSPYRAKRRSPSYSRSRSGSLSRSPSPPPRRGLNDRLRSRSPSPHRGGVAKTGDKRPRGVDHYAAKANSDPRRFKVHYEDQSADRKSTLPAPRTSGSSSRPPTGPRAPADRAVQHGRARSRSPYRKPATASINDRGGRFDKESTSAAPLISAPLIKSNGFTESSSKDKPASTTGSDRARGPEGGADGLAVDFIPEPKLSEDELIEQRRKKREAIKAKYKTQQTPLLVQALEQSAISAPSTPHHDSSGPPSVQASPPASIDSPRTPHSPGSPAEFAVADDEELANRKHGDGSGDEEEGPSAADYDPNMDMQEDRPDHKVQPSKLSDVQVPVTAIQQETRATAPASKKEFDMFADDGDEDMFAETTTAPKATAVGEARTLDQNLLDNWDYPDGHYRIILGEILDGRYVVQQQIGKGTFATVVRAKDTKTDKDVAVKIACNNDTMYKAGTKEMEMLSMLNAADTEDKKHIIRLHRNFDHKGHLCLVFENLSADLREVLKKFGRNVGLNLKAIRAYAQQMFLALSHLKRCEVLHADLKPDNILVNHERSRLKICDLGTAAKAQDAEITPYLVSRFYRAPEVILGIPFDYAIDMWSIGCTLFELYTGRILFAGSDNNQMLRSIQECRGKFPKRMLLRSTLGDKHFVGGDPDFIFVSQERDKITGKTNMRQMNFIKTEPGKDLRARLTANAKGMSAADLKELYAFVDLLEKCLQLDPTRRVSPNDALRHHFIQHAQPAGAAGVVKVKPAMPAPLRMR</sequence>
<feature type="compositionally biased region" description="Low complexity" evidence="9">
    <location>
        <begin position="158"/>
        <end position="169"/>
    </location>
</feature>
<dbReference type="GO" id="GO:0045292">
    <property type="term" value="P:mRNA cis splicing, via spliceosome"/>
    <property type="evidence" value="ECO:0007669"/>
    <property type="project" value="InterPro"/>
</dbReference>
<feature type="region of interest" description="Disordered" evidence="9">
    <location>
        <begin position="1"/>
        <end position="276"/>
    </location>
</feature>
<keyword evidence="6 8" id="KW-0067">ATP-binding</keyword>
<keyword evidence="12" id="KW-1185">Reference proteome</keyword>
<dbReference type="InterPro" id="IPR000719">
    <property type="entry name" value="Prot_kinase_dom"/>
</dbReference>
<evidence type="ECO:0000256" key="8">
    <source>
        <dbReference type="PROSITE-ProRule" id="PRU10141"/>
    </source>
</evidence>
<name>A0A1V8THI7_9PEZI</name>
<keyword evidence="4 8" id="KW-0547">Nucleotide-binding</keyword>
<dbReference type="STRING" id="1507870.A0A1V8THI7"/>
<dbReference type="PROSITE" id="PS00108">
    <property type="entry name" value="PROTEIN_KINASE_ST"/>
    <property type="match status" value="1"/>
</dbReference>
<feature type="region of interest" description="Disordered" evidence="9">
    <location>
        <begin position="297"/>
        <end position="389"/>
    </location>
</feature>
<evidence type="ECO:0000256" key="6">
    <source>
        <dbReference type="ARBA" id="ARBA00022840"/>
    </source>
</evidence>
<dbReference type="Proteomes" id="UP000192596">
    <property type="component" value="Unassembled WGS sequence"/>
</dbReference>
<dbReference type="GO" id="GO:0005524">
    <property type="term" value="F:ATP binding"/>
    <property type="evidence" value="ECO:0007669"/>
    <property type="project" value="UniProtKB-UniRule"/>
</dbReference>
<feature type="compositionally biased region" description="Polar residues" evidence="9">
    <location>
        <begin position="34"/>
        <end position="54"/>
    </location>
</feature>
<reference evidence="12" key="1">
    <citation type="submission" date="2017-03" db="EMBL/GenBank/DDBJ databases">
        <title>Genomes of endolithic fungi from Antarctica.</title>
        <authorList>
            <person name="Coleine C."/>
            <person name="Masonjones S."/>
            <person name="Stajich J.E."/>
        </authorList>
    </citation>
    <scope>NUCLEOTIDE SEQUENCE [LARGE SCALE GENOMIC DNA]</scope>
    <source>
        <strain evidence="12">CCFEE 5527</strain>
    </source>
</reference>
<dbReference type="AlphaFoldDB" id="A0A1V8THI7"/>
<dbReference type="InterPro" id="IPR017441">
    <property type="entry name" value="Protein_kinase_ATP_BS"/>
</dbReference>
<dbReference type="PANTHER" id="PTHR24058:SF103">
    <property type="entry name" value="SERINE_THREONINE-PROTEIN KINASE PRP4 HOMOLOG"/>
    <property type="match status" value="1"/>
</dbReference>
<dbReference type="PANTHER" id="PTHR24058">
    <property type="entry name" value="DUAL SPECIFICITY PROTEIN KINASE"/>
    <property type="match status" value="1"/>
</dbReference>
<dbReference type="EC" id="2.7.11.1" evidence="1"/>
<feature type="compositionally biased region" description="Basic and acidic residues" evidence="9">
    <location>
        <begin position="265"/>
        <end position="274"/>
    </location>
</feature>
<dbReference type="Gene3D" id="3.30.200.20">
    <property type="entry name" value="Phosphorylase Kinase, domain 1"/>
    <property type="match status" value="1"/>
</dbReference>
<proteinExistence type="inferred from homology"/>
<dbReference type="FunFam" id="1.10.510.10:FF:000078">
    <property type="entry name" value="Serine/threonine-protein kinase PRP4 homolog"/>
    <property type="match status" value="1"/>
</dbReference>
<evidence type="ECO:0000256" key="2">
    <source>
        <dbReference type="ARBA" id="ARBA00022527"/>
    </source>
</evidence>
<dbReference type="GO" id="GO:0004674">
    <property type="term" value="F:protein serine/threonine kinase activity"/>
    <property type="evidence" value="ECO:0007669"/>
    <property type="project" value="UniProtKB-KW"/>
</dbReference>
<feature type="binding site" evidence="8">
    <location>
        <position position="502"/>
    </location>
    <ligand>
        <name>ATP</name>
        <dbReference type="ChEBI" id="CHEBI:30616"/>
    </ligand>
</feature>
<feature type="compositionally biased region" description="Polar residues" evidence="9">
    <location>
        <begin position="297"/>
        <end position="307"/>
    </location>
</feature>
<dbReference type="InterPro" id="IPR044092">
    <property type="entry name" value="STKc_PRP4"/>
</dbReference>
<accession>A0A1V8THI7</accession>
<dbReference type="PROSITE" id="PS00107">
    <property type="entry name" value="PROTEIN_KINASE_ATP"/>
    <property type="match status" value="1"/>
</dbReference>
<dbReference type="InterPro" id="IPR008271">
    <property type="entry name" value="Ser/Thr_kinase_AS"/>
</dbReference>
<evidence type="ECO:0000256" key="7">
    <source>
        <dbReference type="ARBA" id="ARBA00023596"/>
    </source>
</evidence>
<evidence type="ECO:0000313" key="12">
    <source>
        <dbReference type="Proteomes" id="UP000192596"/>
    </source>
</evidence>
<dbReference type="OrthoDB" id="9332038at2759"/>
<evidence type="ECO:0000256" key="3">
    <source>
        <dbReference type="ARBA" id="ARBA00022679"/>
    </source>
</evidence>
<dbReference type="PROSITE" id="PS50011">
    <property type="entry name" value="PROTEIN_KINASE_DOM"/>
    <property type="match status" value="1"/>
</dbReference>